<dbReference type="EMBL" id="JASCZI010060559">
    <property type="protein sequence ID" value="MED6133901.1"/>
    <property type="molecule type" value="Genomic_DNA"/>
</dbReference>
<comment type="caution">
    <text evidence="2">The sequence shown here is derived from an EMBL/GenBank/DDBJ whole genome shotgun (WGS) entry which is preliminary data.</text>
</comment>
<gene>
    <name evidence="2" type="ORF">PIB30_032582</name>
</gene>
<feature type="region of interest" description="Disordered" evidence="1">
    <location>
        <begin position="38"/>
        <end position="62"/>
    </location>
</feature>
<evidence type="ECO:0000313" key="3">
    <source>
        <dbReference type="Proteomes" id="UP001341840"/>
    </source>
</evidence>
<evidence type="ECO:0000256" key="1">
    <source>
        <dbReference type="SAM" id="MobiDB-lite"/>
    </source>
</evidence>
<dbReference type="Proteomes" id="UP001341840">
    <property type="component" value="Unassembled WGS sequence"/>
</dbReference>
<reference evidence="2 3" key="1">
    <citation type="journal article" date="2023" name="Plants (Basel)">
        <title>Bridging the Gap: Combining Genomics and Transcriptomics Approaches to Understand Stylosanthes scabra, an Orphan Legume from the Brazilian Caatinga.</title>
        <authorList>
            <person name="Ferreira-Neto J.R.C."/>
            <person name="da Silva M.D."/>
            <person name="Binneck E."/>
            <person name="de Melo N.F."/>
            <person name="da Silva R.H."/>
            <person name="de Melo A.L.T.M."/>
            <person name="Pandolfi V."/>
            <person name="Bustamante F.O."/>
            <person name="Brasileiro-Vidal A.C."/>
            <person name="Benko-Iseppon A.M."/>
        </authorList>
    </citation>
    <scope>NUCLEOTIDE SEQUENCE [LARGE SCALE GENOMIC DNA]</scope>
    <source>
        <tissue evidence="2">Leaves</tissue>
    </source>
</reference>
<keyword evidence="3" id="KW-1185">Reference proteome</keyword>
<sequence length="85" mass="9118">MRTHPVCIGRASAPIKGTNFTHFSLSSLISSLISSQPSPNLSDLEQVPENVPGKGGEIEEEEVPEEGAIIEVLQPLAQEEPEDIP</sequence>
<evidence type="ECO:0000313" key="2">
    <source>
        <dbReference type="EMBL" id="MED6133901.1"/>
    </source>
</evidence>
<accession>A0ABU6SCF1</accession>
<protein>
    <submittedName>
        <fullName evidence="2">Uncharacterized protein</fullName>
    </submittedName>
</protein>
<name>A0ABU6SCF1_9FABA</name>
<proteinExistence type="predicted"/>
<organism evidence="2 3">
    <name type="scientific">Stylosanthes scabra</name>
    <dbReference type="NCBI Taxonomy" id="79078"/>
    <lineage>
        <taxon>Eukaryota</taxon>
        <taxon>Viridiplantae</taxon>
        <taxon>Streptophyta</taxon>
        <taxon>Embryophyta</taxon>
        <taxon>Tracheophyta</taxon>
        <taxon>Spermatophyta</taxon>
        <taxon>Magnoliopsida</taxon>
        <taxon>eudicotyledons</taxon>
        <taxon>Gunneridae</taxon>
        <taxon>Pentapetalae</taxon>
        <taxon>rosids</taxon>
        <taxon>fabids</taxon>
        <taxon>Fabales</taxon>
        <taxon>Fabaceae</taxon>
        <taxon>Papilionoideae</taxon>
        <taxon>50 kb inversion clade</taxon>
        <taxon>dalbergioids sensu lato</taxon>
        <taxon>Dalbergieae</taxon>
        <taxon>Pterocarpus clade</taxon>
        <taxon>Stylosanthes</taxon>
    </lineage>
</organism>